<dbReference type="Pfam" id="PF10712">
    <property type="entry name" value="NAD-GH"/>
    <property type="match status" value="1"/>
</dbReference>
<keyword evidence="2" id="KW-1185">Reference proteome</keyword>
<sequence length="243" mass="27841">MRFLSASSIFPLTFSSSIVFFMLKQKILRKSSNLKKSLDSWDPGGTADENDIVNLRFIRVRVSQSFLNRLQGALKEILVQLLEASSRDRLCHHATVEIFAAQNGETDRQTYFEYAVVDSEYRYVESTAAKIEDQNVPFTASLFVEAVSNSGGSRLVNDPQDIQAGDSTGVLGSLPLGIVEVRRYRNHRVRHGLSQISFRRFLHFRQDHRRDLLGKERLRLVLEPLRDPRDEILTEKSAQESRR</sequence>
<organism evidence="1 2">
    <name type="scientific">Habropoda laboriosa</name>
    <dbReference type="NCBI Taxonomy" id="597456"/>
    <lineage>
        <taxon>Eukaryota</taxon>
        <taxon>Metazoa</taxon>
        <taxon>Ecdysozoa</taxon>
        <taxon>Arthropoda</taxon>
        <taxon>Hexapoda</taxon>
        <taxon>Insecta</taxon>
        <taxon>Pterygota</taxon>
        <taxon>Neoptera</taxon>
        <taxon>Endopterygota</taxon>
        <taxon>Hymenoptera</taxon>
        <taxon>Apocrita</taxon>
        <taxon>Aculeata</taxon>
        <taxon>Apoidea</taxon>
        <taxon>Anthophila</taxon>
        <taxon>Apidae</taxon>
        <taxon>Habropoda</taxon>
    </lineage>
</organism>
<proteinExistence type="predicted"/>
<gene>
    <name evidence="1" type="ORF">WH47_11759</name>
</gene>
<protein>
    <submittedName>
        <fullName evidence="1">NAD-specific glutamate dehydrogenase</fullName>
    </submittedName>
</protein>
<evidence type="ECO:0000313" key="1">
    <source>
        <dbReference type="EMBL" id="KOC67106.1"/>
    </source>
</evidence>
<name>A0A0L7R8L1_9HYME</name>
<dbReference type="STRING" id="597456.A0A0L7R8L1"/>
<dbReference type="Proteomes" id="UP000053825">
    <property type="component" value="Unassembled WGS sequence"/>
</dbReference>
<accession>A0A0L7R8L1</accession>
<dbReference type="EMBL" id="KQ414633">
    <property type="protein sequence ID" value="KOC67106.1"/>
    <property type="molecule type" value="Genomic_DNA"/>
</dbReference>
<reference evidence="1 2" key="1">
    <citation type="submission" date="2015-07" db="EMBL/GenBank/DDBJ databases">
        <title>The genome of Habropoda laboriosa.</title>
        <authorList>
            <person name="Pan H."/>
            <person name="Kapheim K."/>
        </authorList>
    </citation>
    <scope>NUCLEOTIDE SEQUENCE [LARGE SCALE GENOMIC DNA]</scope>
    <source>
        <strain evidence="1">0110345459</strain>
    </source>
</reference>
<dbReference type="InterPro" id="IPR019651">
    <property type="entry name" value="Glutamate_DH_NAD-spec"/>
</dbReference>
<dbReference type="AlphaFoldDB" id="A0A0L7R8L1"/>
<evidence type="ECO:0000313" key="2">
    <source>
        <dbReference type="Proteomes" id="UP000053825"/>
    </source>
</evidence>